<evidence type="ECO:0000313" key="3">
    <source>
        <dbReference type="Proteomes" id="UP000033533"/>
    </source>
</evidence>
<dbReference type="Proteomes" id="UP000033533">
    <property type="component" value="Unassembled WGS sequence"/>
</dbReference>
<name>A0A0F4L6C3_9LACO</name>
<feature type="transmembrane region" description="Helical" evidence="1">
    <location>
        <begin position="191"/>
        <end position="212"/>
    </location>
</feature>
<dbReference type="HOGENOM" id="CLU_536164_0_0_9"/>
<feature type="transmembrane region" description="Helical" evidence="1">
    <location>
        <begin position="266"/>
        <end position="285"/>
    </location>
</feature>
<dbReference type="STRING" id="1218493.JF76_16310"/>
<dbReference type="AlphaFoldDB" id="A0A0F4L6C3"/>
<keyword evidence="1" id="KW-0472">Membrane</keyword>
<dbReference type="RefSeq" id="WP_045928607.1">
    <property type="nucleotide sequence ID" value="NZ_JBHSZS010000026.1"/>
</dbReference>
<feature type="transmembrane region" description="Helical" evidence="1">
    <location>
        <begin position="7"/>
        <end position="25"/>
    </location>
</feature>
<keyword evidence="1" id="KW-0812">Transmembrane</keyword>
<keyword evidence="1" id="KW-1133">Transmembrane helix</keyword>
<feature type="transmembrane region" description="Helical" evidence="1">
    <location>
        <begin position="232"/>
        <end position="254"/>
    </location>
</feature>
<organism evidence="2 3">
    <name type="scientific">Lactobacillus kullabergensis</name>
    <dbReference type="NCBI Taxonomy" id="1218493"/>
    <lineage>
        <taxon>Bacteria</taxon>
        <taxon>Bacillati</taxon>
        <taxon>Bacillota</taxon>
        <taxon>Bacilli</taxon>
        <taxon>Lactobacillales</taxon>
        <taxon>Lactobacillaceae</taxon>
        <taxon>Lactobacillus</taxon>
    </lineage>
</organism>
<dbReference type="OrthoDB" id="2320327at2"/>
<dbReference type="InterPro" id="IPR049504">
    <property type="entry name" value="O-antigen_lig"/>
</dbReference>
<proteinExistence type="predicted"/>
<feature type="transmembrane region" description="Helical" evidence="1">
    <location>
        <begin position="454"/>
        <end position="473"/>
    </location>
</feature>
<gene>
    <name evidence="2" type="ORF">JF76_16310</name>
</gene>
<dbReference type="Pfam" id="PF13425">
    <property type="entry name" value="O-antigen_lig"/>
    <property type="match status" value="1"/>
</dbReference>
<evidence type="ECO:0000313" key="2">
    <source>
        <dbReference type="EMBL" id="KJY54402.1"/>
    </source>
</evidence>
<feature type="transmembrane region" description="Helical" evidence="1">
    <location>
        <begin position="68"/>
        <end position="86"/>
    </location>
</feature>
<feature type="transmembrane region" description="Helical" evidence="1">
    <location>
        <begin position="479"/>
        <end position="497"/>
    </location>
</feature>
<feature type="transmembrane region" description="Helical" evidence="1">
    <location>
        <begin position="37"/>
        <end position="56"/>
    </location>
</feature>
<comment type="caution">
    <text evidence="2">The sequence shown here is derived from an EMBL/GenBank/DDBJ whole genome shotgun (WGS) entry which is preliminary data.</text>
</comment>
<accession>A0A0F4L6C3</accession>
<dbReference type="PATRIC" id="fig|1218493.3.peg.1707"/>
<sequence length="511" mass="58682">MKEKARTVLFWFILIQPFLDLYWFYHGTLANILPFTLPTIIRILAVATLVCLYFSSQNSWQKLSREKWLLIYIILLVVYSALHLLHVQHFTSVSPNNYGYTASGEIFYLIRMMLPLTVLYLTNELDFDQKQLQLVIEGISGLFSGTIVVSNLFVISLKSYETGTISANFFEWFFNPNIGYSHMASKGFFNFTNMISAVLFMLLPLMLFYLFTSFSWHTVLLNVVQALAMIEIGTKVAAIGLIGGIIIGLILFGLHKYLIKDVKNGGKAFLVAVLIEVGSLLILPFGPAIQRYNYEIYLAKQSDHDLTDEKKELAAGLQKYPSGEKRAEFLRYFIKKNYQEYALNPKFVFKSYPYQYDPEFWLKIMNEPGQARMENRHIEKAMLNQVVKTNNNKLDKLFGISYIRENNIFNLERDFTAQIYSLGWLGMLLFVGPYLAVLFYGAYRWLRYKSARTYLVSSLIVASGFILLAAFSSGNVVDFLTASFILAFVEGNLLVQVRKKEAIQYKIANLS</sequence>
<protein>
    <submittedName>
        <fullName evidence="2">Conserved hypothetical membrane protein</fullName>
    </submittedName>
</protein>
<reference evidence="2 3" key="1">
    <citation type="submission" date="2014-12" db="EMBL/GenBank/DDBJ databases">
        <title>Comparative genomics of the lactic acid bacteria isolated from the honey bee gut.</title>
        <authorList>
            <person name="Ellegaard K.M."/>
            <person name="Tamarit D."/>
            <person name="Javelind E."/>
            <person name="Olofsson T."/>
            <person name="Andersson S.G."/>
            <person name="Vasquez A."/>
        </authorList>
    </citation>
    <scope>NUCLEOTIDE SEQUENCE [LARGE SCALE GENOMIC DNA]</scope>
    <source>
        <strain evidence="2 3">Biut2</strain>
    </source>
</reference>
<feature type="transmembrane region" description="Helical" evidence="1">
    <location>
        <begin position="419"/>
        <end position="442"/>
    </location>
</feature>
<evidence type="ECO:0000256" key="1">
    <source>
        <dbReference type="SAM" id="Phobius"/>
    </source>
</evidence>
<dbReference type="EMBL" id="JXBY01000026">
    <property type="protein sequence ID" value="KJY54402.1"/>
    <property type="molecule type" value="Genomic_DNA"/>
</dbReference>